<proteinExistence type="predicted"/>
<evidence type="ECO:0000313" key="2">
    <source>
        <dbReference type="Proteomes" id="UP000256297"/>
    </source>
</evidence>
<dbReference type="EMBL" id="OFSP01000027">
    <property type="protein sequence ID" value="SOY57273.1"/>
    <property type="molecule type" value="Genomic_DNA"/>
</dbReference>
<dbReference type="Proteomes" id="UP000256297">
    <property type="component" value="Chromosome CBM2589_b"/>
</dbReference>
<organism evidence="1 2">
    <name type="scientific">Cupriavidus taiwanensis</name>
    <dbReference type="NCBI Taxonomy" id="164546"/>
    <lineage>
        <taxon>Bacteria</taxon>
        <taxon>Pseudomonadati</taxon>
        <taxon>Pseudomonadota</taxon>
        <taxon>Betaproteobacteria</taxon>
        <taxon>Burkholderiales</taxon>
        <taxon>Burkholderiaceae</taxon>
        <taxon>Cupriavidus</taxon>
    </lineage>
</organism>
<evidence type="ECO:0000313" key="1">
    <source>
        <dbReference type="EMBL" id="SOY57273.1"/>
    </source>
</evidence>
<name>A0A975X4G6_9BURK</name>
<comment type="caution">
    <text evidence="1">The sequence shown here is derived from an EMBL/GenBank/DDBJ whole genome shotgun (WGS) entry which is preliminary data.</text>
</comment>
<reference evidence="1 2" key="1">
    <citation type="submission" date="2018-01" db="EMBL/GenBank/DDBJ databases">
        <authorList>
            <person name="Clerissi C."/>
        </authorList>
    </citation>
    <scope>NUCLEOTIDE SEQUENCE [LARGE SCALE GENOMIC DNA]</scope>
    <source>
        <strain evidence="1">Cupriavidus taiwanensis STM 3521</strain>
    </source>
</reference>
<dbReference type="AlphaFoldDB" id="A0A975X4G6"/>
<protein>
    <submittedName>
        <fullName evidence="1">Uncharacterized protein</fullName>
    </submittedName>
</protein>
<accession>A0A975X4G6</accession>
<sequence>MREMPFSAPHTPTSCAIRCFAPERFFAMQHEMAARRNKSGTFWIAPGRRGARRNIAKPVFSMT</sequence>
<gene>
    <name evidence="1" type="ORF">CBM2589_B60042</name>
</gene>